<dbReference type="Pfam" id="PF05016">
    <property type="entry name" value="ParE_toxin"/>
    <property type="match status" value="1"/>
</dbReference>
<comment type="caution">
    <text evidence="2">The sequence shown here is derived from an EMBL/GenBank/DDBJ whole genome shotgun (WGS) entry which is preliminary data.</text>
</comment>
<keyword evidence="3" id="KW-1185">Reference proteome</keyword>
<accession>A0A7X0MS58</accession>
<dbReference type="InterPro" id="IPR007712">
    <property type="entry name" value="RelE/ParE_toxin"/>
</dbReference>
<dbReference type="InterPro" id="IPR035093">
    <property type="entry name" value="RelE/ParE_toxin_dom_sf"/>
</dbReference>
<name>A0A7X0MS58_9HYPH</name>
<reference evidence="2 3" key="1">
    <citation type="submission" date="2020-08" db="EMBL/GenBank/DDBJ databases">
        <title>The Agave Microbiome: Exploring the role of microbial communities in plant adaptations to desert environments.</title>
        <authorList>
            <person name="Partida-Martinez L.P."/>
        </authorList>
    </citation>
    <scope>NUCLEOTIDE SEQUENCE [LARGE SCALE GENOMIC DNA]</scope>
    <source>
        <strain evidence="2 3">AS3.12</strain>
    </source>
</reference>
<dbReference type="AlphaFoldDB" id="A0A7X0MS58"/>
<sequence>MGNRYAIILHPEAEREVAEFYDYVADRAGPTVAWTYVTKLRAFLNGLADFPERGTLRESEVPGIRIIGYRRSVSIAFVVRSSEVIILGLFFSGRLVSDDILRNRL</sequence>
<dbReference type="RefSeq" id="WP_113165198.1">
    <property type="nucleotide sequence ID" value="NZ_JACHBU010000004.1"/>
</dbReference>
<protein>
    <submittedName>
        <fullName evidence="2">Toxin ParE1/3/4</fullName>
    </submittedName>
</protein>
<dbReference type="Gene3D" id="3.30.2310.20">
    <property type="entry name" value="RelE-like"/>
    <property type="match status" value="1"/>
</dbReference>
<gene>
    <name evidence="2" type="ORF">F4695_002368</name>
</gene>
<organism evidence="2 3">
    <name type="scientific">Rhizobium soli</name>
    <dbReference type="NCBI Taxonomy" id="424798"/>
    <lineage>
        <taxon>Bacteria</taxon>
        <taxon>Pseudomonadati</taxon>
        <taxon>Pseudomonadota</taxon>
        <taxon>Alphaproteobacteria</taxon>
        <taxon>Hyphomicrobiales</taxon>
        <taxon>Rhizobiaceae</taxon>
        <taxon>Rhizobium/Agrobacterium group</taxon>
        <taxon>Rhizobium</taxon>
    </lineage>
</organism>
<dbReference type="EMBL" id="JACHBU010000004">
    <property type="protein sequence ID" value="MBB6509011.1"/>
    <property type="molecule type" value="Genomic_DNA"/>
</dbReference>
<evidence type="ECO:0000256" key="1">
    <source>
        <dbReference type="ARBA" id="ARBA00022649"/>
    </source>
</evidence>
<keyword evidence="1" id="KW-1277">Toxin-antitoxin system</keyword>
<proteinExistence type="predicted"/>
<evidence type="ECO:0000313" key="3">
    <source>
        <dbReference type="Proteomes" id="UP000585437"/>
    </source>
</evidence>
<dbReference type="Proteomes" id="UP000585437">
    <property type="component" value="Unassembled WGS sequence"/>
</dbReference>
<evidence type="ECO:0000313" key="2">
    <source>
        <dbReference type="EMBL" id="MBB6509011.1"/>
    </source>
</evidence>